<evidence type="ECO:0000259" key="26">
    <source>
        <dbReference type="PROSITE" id="PS50918"/>
    </source>
</evidence>
<comment type="function">
    <text evidence="1">Metalloprotease.</text>
</comment>
<dbReference type="Gene3D" id="3.40.220.10">
    <property type="entry name" value="Leucine Aminopeptidase, subunit E, domain 1"/>
    <property type="match status" value="3"/>
</dbReference>
<dbReference type="Gene3D" id="3.90.228.10">
    <property type="match status" value="1"/>
</dbReference>
<keyword evidence="8" id="KW-0645">Protease</keyword>
<evidence type="ECO:0000256" key="24">
    <source>
        <dbReference type="SAM" id="Coils"/>
    </source>
</evidence>
<keyword evidence="16 23" id="KW-0520">NAD</keyword>
<reference evidence="29" key="1">
    <citation type="submission" date="2019-08" db="EMBL/GenBank/DDBJ databases">
        <title>Three high-quality genomes provides insights into domestication of ducks.</title>
        <authorList>
            <person name="Hou Z.C."/>
            <person name="Zhu F."/>
            <person name="Yin Z.T."/>
            <person name="Zhang F."/>
        </authorList>
    </citation>
    <scope>NUCLEOTIDE SEQUENCE [LARGE SCALE GENOMIC DNA]</scope>
</reference>
<comment type="similarity">
    <text evidence="20">Belongs to the ARTD/PARP family.</text>
</comment>
<dbReference type="GO" id="GO:0004222">
    <property type="term" value="F:metalloendopeptidase activity"/>
    <property type="evidence" value="ECO:0007669"/>
    <property type="project" value="InterPro"/>
</dbReference>
<dbReference type="InterPro" id="IPR057047">
    <property type="entry name" value="PARP14_KH_5"/>
</dbReference>
<dbReference type="InterPro" id="IPR001577">
    <property type="entry name" value="Peptidase_M8"/>
</dbReference>
<dbReference type="InterPro" id="IPR052056">
    <property type="entry name" value="Mono-ARTD/PARP"/>
</dbReference>
<dbReference type="Gene3D" id="2.10.55.10">
    <property type="entry name" value="Leishmanolysin domain 3"/>
    <property type="match status" value="1"/>
</dbReference>
<dbReference type="GO" id="GO:0051301">
    <property type="term" value="P:cell division"/>
    <property type="evidence" value="ECO:0007669"/>
    <property type="project" value="UniProtKB-KW"/>
</dbReference>
<keyword evidence="6" id="KW-0963">Cytoplasm</keyword>
<dbReference type="GO" id="GO:0046872">
    <property type="term" value="F:metal ion binding"/>
    <property type="evidence" value="ECO:0007669"/>
    <property type="project" value="UniProtKB-KW"/>
</dbReference>
<feature type="binding site" evidence="22">
    <location>
        <position position="2010"/>
    </location>
    <ligand>
        <name>Zn(2+)</name>
        <dbReference type="ChEBI" id="CHEBI:29105"/>
        <note>catalytic</note>
    </ligand>
</feature>
<dbReference type="PANTHER" id="PTHR14453">
    <property type="entry name" value="PARP/ZINC FINGER CCCH TYPE DOMAIN CONTAINING PROTEIN"/>
    <property type="match status" value="1"/>
</dbReference>
<keyword evidence="9 23" id="KW-0328">Glycosyltransferase</keyword>
<dbReference type="GO" id="GO:0003714">
    <property type="term" value="F:transcription corepressor activity"/>
    <property type="evidence" value="ECO:0007669"/>
    <property type="project" value="TreeGrafter"/>
</dbReference>
<feature type="domain" description="Macro" evidence="28">
    <location>
        <begin position="692"/>
        <end position="879"/>
    </location>
</feature>
<evidence type="ECO:0000259" key="28">
    <source>
        <dbReference type="PROSITE" id="PS51154"/>
    </source>
</evidence>
<dbReference type="GO" id="GO:0005634">
    <property type="term" value="C:nucleus"/>
    <property type="evidence" value="ECO:0007669"/>
    <property type="project" value="UniProtKB-SubCell"/>
</dbReference>
<evidence type="ECO:0000256" key="16">
    <source>
        <dbReference type="ARBA" id="ARBA00023027"/>
    </source>
</evidence>
<dbReference type="PROSITE" id="PS51154">
    <property type="entry name" value="MACRO"/>
    <property type="match status" value="3"/>
</dbReference>
<evidence type="ECO:0000256" key="6">
    <source>
        <dbReference type="ARBA" id="ARBA00022490"/>
    </source>
</evidence>
<evidence type="ECO:0000256" key="14">
    <source>
        <dbReference type="ARBA" id="ARBA00022801"/>
    </source>
</evidence>
<dbReference type="Pfam" id="PF22005">
    <property type="entry name" value="WWE_1"/>
    <property type="match status" value="1"/>
</dbReference>
<organism evidence="29 30">
    <name type="scientific">Anas platyrhynchos</name>
    <name type="common">Mallard</name>
    <name type="synonym">Anas boschas</name>
    <dbReference type="NCBI Taxonomy" id="8839"/>
    <lineage>
        <taxon>Eukaryota</taxon>
        <taxon>Metazoa</taxon>
        <taxon>Chordata</taxon>
        <taxon>Craniata</taxon>
        <taxon>Vertebrata</taxon>
        <taxon>Euteleostomi</taxon>
        <taxon>Archelosauria</taxon>
        <taxon>Archosauria</taxon>
        <taxon>Dinosauria</taxon>
        <taxon>Saurischia</taxon>
        <taxon>Theropoda</taxon>
        <taxon>Coelurosauria</taxon>
        <taxon>Aves</taxon>
        <taxon>Neognathae</taxon>
        <taxon>Galloanserae</taxon>
        <taxon>Anseriformes</taxon>
        <taxon>Anatidae</taxon>
        <taxon>Anatinae</taxon>
        <taxon>Anas</taxon>
    </lineage>
</organism>
<accession>A0A8B9SM58</accession>
<dbReference type="GO" id="GO:0005737">
    <property type="term" value="C:cytoplasm"/>
    <property type="evidence" value="ECO:0007669"/>
    <property type="project" value="UniProtKB-SubCell"/>
</dbReference>
<dbReference type="InterPro" id="IPR057043">
    <property type="entry name" value="PARP14_KH_2"/>
</dbReference>
<dbReference type="Gene3D" id="3.30.70.330">
    <property type="match status" value="1"/>
</dbReference>
<dbReference type="Pfam" id="PF23251">
    <property type="entry name" value="KH_PARP14_4"/>
    <property type="match status" value="1"/>
</dbReference>
<dbReference type="Proteomes" id="UP000694400">
    <property type="component" value="Chromosome 6"/>
</dbReference>
<evidence type="ECO:0000256" key="11">
    <source>
        <dbReference type="ARBA" id="ARBA00022679"/>
    </source>
</evidence>
<dbReference type="Gene3D" id="3.10.170.20">
    <property type="match status" value="1"/>
</dbReference>
<evidence type="ECO:0000256" key="3">
    <source>
        <dbReference type="ARBA" id="ARBA00004496"/>
    </source>
</evidence>
<sequence length="2322" mass="262129">MSNLQRKDVEVLQKMESSLPDRDLQERPHSVEHTAEKSAEMSSSVVLENVQECTEKYINMLLENISGLAVDDEFIVEMIPELNVAVTTFLKNIDTQEFVNKCEKNKRFKKLNMTARLLEVTCSIKAENIPDNISTDYITVYFESARSGGGPVSDIQLLPEENAAIITFCDHKDVKTVLEKQHLLEQTPVSVHPYYHSLGTALYGEERPVIKMPDPVVVPLDAYVWQFLQRQDRLIQDINQEMAICHCCIKWPQPDCVNPEIMLCPSSSMSEQKKLMVKLIKTWKQDATTEFSRIMSHYTAIKCKVNSADWKELKNKLVEGSVLIKTDISDEMVVIAGTRAAVDSAEKEVRKCMEKAMKESERKKQSIEISVSVIPGKYALLRNAGLEKNIHKEYPHLKIFYDNTKKTVQLCGLPAEVYKIKADLLERVLNMPCTSINIDRYVFLYLQRENNKAMSETLFTVKNINAFYELEDDAVVLYGDSPKDLLEAEKQIKTGLAYKSIDMEDPAVMKKKEWSSLLASLRKKYNSSQETVVIDEPVGKENKVIIIGFSKTVEKVYQNLYDFIDRNTYVEKVIPTKSLAVLRFVEKEKSGVYQELGKKGVTVHFHGETLCISLSGPKGEVPKAATLFEKILSSLYWKDVPIDKPGAKEFFTEREDSFILEAKQKFNCLITLKEKEHQQESEKVDDNKEERKLHYKQTLPDGVEVAVYKGNLCNYPVDVVVNASNEDLKHISGLAEALLQAAGPELQMEYDELVRKNKGLQPGRAVITGAGKLPCKNIIHAVVCRWRTDEAGKCMHVLKEAVKKSLELAETYNHRSIAFPSVSGGILGFPLQMSANSIVSSIKETLEEARGKSSLKEIHLVDITEDKVQVLSMIVRKIFTTKSSSVFLLPTQSTSPRLPEGQKEKGKEALQEARDNEQVVTTNEGLLIRVEKKNIKDATTDVIVNSVGTDLQFGVGPLCKALLEKAGPKLHAQFDKEIQGNTSGQVNVLCTSGYALACKFVLHAVLPGWDRGKGKSLKILEDTINYCLRKTEELGLNSVAFPAIGTGGFGFPKTIVSKLMFNEVFKFSSSHTLKTLQEVHFVLHPDDTDNVQAFTRELEHRATENCSNAAPQPSFIKSVSTEELGVYEMQIGPVMLQVNSGDITKENTEVIVNISNPTFDATSGVFKAVMDAAGSQVKEECAQYAGQVQNGFITTNSGKLSCSKIIHLIHNNNVKNQVSKVLNECELRMYTSVAFPAIGTGQAGQSPAKVADEMLDAIVEFASRGTVQHLKEIKIVIFQTNMLKDFYESMKKREDSNSSTPESLISLLKSFFWGRKTSVEKKKPLVLENKVDIVTFQICGESQEDVNATESWIIKLILKEQFENCISDELIESFNDQQVEALTDLQRRKHVTIHLEKNCSPPCIKISGLSRDVFAVSVEIQKMIKKIKDTQEEQSKSELVYNLVEWKYQRNNDKFVAFDKLTNMQLEDAKIAKKTHLTVKIIKKNYVVDLNTLQASDDQGNTINIQRVPKNEDAQAIELPSKWEDMQDERVKLVTLKPSCQEYMDVQTRFQRTCHNLVIEKIERIQNPFLWQSYQIKKKSLCSKNKKEDNEKLLFHGTAVSSLSTINYNGFNRGFAGLNAASIGKGTYFAVDASYSAQDTYSRPDTEWQKIHVPGSGPHWRILSWEWRTNHSTAKKWCTACPWPRIASSGGTWGSGCGLRSCTTGAWRSEYGVAVTPFCPHPAMQTLVANAISFLSFFLNSLLPEKRHLIKNKLFPQAISYLEKTFQVRKSAGTILLSRQCATNQYLRRKADPHRYCRVACANHTRCGPVIVPEKHLQQCRVYNQNERHFGLPDQEGVRDADFVLYVSALTTERCGHENIIAYAAYCQLEAEMDRPIAGYANLCPNMISTQAQEFVGMLSTVKHEIIHALGFSAGLFAFYRDDDGKPLTTRYADGLPPFNESLGLYQWSDKVVHKAVRLWDVRGGQMLRHTVHLLVTPRVVEEARKHFNCPILEGMELENQGGMGTELNHWEKRLLENEAMTGSHTQNRVFSRITLALMEDTGWYKANYSMAEKLDWGRNKGCDFVMKSCKFWIDQKKQKRQLISPYCDTLRSNPLQLTCRQDQRAVAVCNLQKFPKQLPQEYQYFDNLNGVPAEDLPYYGGSVEIADYCPFSQEFSWHLSGEFQRSSDCRIIENQPDPTKNYGAEEYGPNSVCLIQKSAFVMEQCRRKLSYPDWGSGCYQVSCSPQGLHVWVKDTAYLCSRSGQVLTVSIQMNGWIHVGNLVCPACWDFCDSCPPERDPPASNLSRVAPIDLCSCSSNLVVTLWLLMANLIPLLTGLFLCA</sequence>
<dbReference type="SUPFAM" id="SSF55486">
    <property type="entry name" value="Metalloproteases ('zincins'), catalytic domain"/>
    <property type="match status" value="1"/>
</dbReference>
<evidence type="ECO:0000256" key="12">
    <source>
        <dbReference type="ARBA" id="ARBA00022723"/>
    </source>
</evidence>
<dbReference type="PROSITE" id="PS51059">
    <property type="entry name" value="PARP_CATALYTIC"/>
    <property type="match status" value="1"/>
</dbReference>
<dbReference type="PANTHER" id="PTHR14453:SF89">
    <property type="entry name" value="PROTEIN MONO-ADP-RIBOSYLTRANSFERASE PARP14"/>
    <property type="match status" value="1"/>
</dbReference>
<keyword evidence="11 23" id="KW-0808">Transferase</keyword>
<reference evidence="29" key="2">
    <citation type="submission" date="2025-08" db="UniProtKB">
        <authorList>
            <consortium name="Ensembl"/>
        </authorList>
    </citation>
    <scope>IDENTIFICATION</scope>
</reference>
<dbReference type="FunFam" id="2.10.55.10:FF:000001">
    <property type="entry name" value="Leishmanolysin like peptidase"/>
    <property type="match status" value="1"/>
</dbReference>
<evidence type="ECO:0000256" key="23">
    <source>
        <dbReference type="RuleBase" id="RU362114"/>
    </source>
</evidence>
<evidence type="ECO:0000256" key="21">
    <source>
        <dbReference type="PIRSR" id="PIRSR601577-1"/>
    </source>
</evidence>
<feature type="domain" description="Macro" evidence="28">
    <location>
        <begin position="915"/>
        <end position="1102"/>
    </location>
</feature>
<keyword evidence="14" id="KW-0378">Hydrolase</keyword>
<evidence type="ECO:0000256" key="5">
    <source>
        <dbReference type="ARBA" id="ARBA00005860"/>
    </source>
</evidence>
<evidence type="ECO:0000256" key="13">
    <source>
        <dbReference type="ARBA" id="ARBA00022776"/>
    </source>
</evidence>
<dbReference type="GO" id="GO:0070212">
    <property type="term" value="P:protein poly-ADP-ribosylation"/>
    <property type="evidence" value="ECO:0007669"/>
    <property type="project" value="TreeGrafter"/>
</dbReference>
<evidence type="ECO:0000256" key="1">
    <source>
        <dbReference type="ARBA" id="ARBA00002657"/>
    </source>
</evidence>
<dbReference type="GO" id="GO:0016020">
    <property type="term" value="C:membrane"/>
    <property type="evidence" value="ECO:0007669"/>
    <property type="project" value="InterPro"/>
</dbReference>
<keyword evidence="12 22" id="KW-0479">Metal-binding</keyword>
<dbReference type="SMART" id="SM00506">
    <property type="entry name" value="A1pp"/>
    <property type="match status" value="3"/>
</dbReference>
<dbReference type="GO" id="GO:1990404">
    <property type="term" value="F:NAD+-protein mono-ADP-ribosyltransferase activity"/>
    <property type="evidence" value="ECO:0007669"/>
    <property type="project" value="TreeGrafter"/>
</dbReference>
<dbReference type="SUPFAM" id="SSF117839">
    <property type="entry name" value="WWE domain"/>
    <property type="match status" value="1"/>
</dbReference>
<keyword evidence="18" id="KW-0539">Nucleus</keyword>
<feature type="domain" description="PARP catalytic" evidence="27">
    <location>
        <begin position="1519"/>
        <end position="1768"/>
    </location>
</feature>
<dbReference type="Pfam" id="PF01661">
    <property type="entry name" value="Macro"/>
    <property type="match status" value="3"/>
</dbReference>
<feature type="region of interest" description="Disordered" evidence="25">
    <location>
        <begin position="16"/>
        <end position="39"/>
    </location>
</feature>
<dbReference type="CDD" id="cd02907">
    <property type="entry name" value="Macro_Af1521_BAL-like"/>
    <property type="match status" value="1"/>
</dbReference>
<feature type="binding site" evidence="22">
    <location>
        <position position="1904"/>
    </location>
    <ligand>
        <name>Zn(2+)</name>
        <dbReference type="ChEBI" id="CHEBI:29105"/>
        <note>catalytic</note>
    </ligand>
</feature>
<feature type="binding site" evidence="22">
    <location>
        <position position="1908"/>
    </location>
    <ligand>
        <name>Zn(2+)</name>
        <dbReference type="ChEBI" id="CHEBI:29105"/>
        <note>catalytic</note>
    </ligand>
</feature>
<dbReference type="GO" id="GO:0003950">
    <property type="term" value="F:NAD+ poly-ADP-ribosyltransferase activity"/>
    <property type="evidence" value="ECO:0007669"/>
    <property type="project" value="UniProtKB-UniRule"/>
</dbReference>
<feature type="domain" description="Macro" evidence="28">
    <location>
        <begin position="1123"/>
        <end position="1294"/>
    </location>
</feature>
<evidence type="ECO:0000256" key="10">
    <source>
        <dbReference type="ARBA" id="ARBA00022677"/>
    </source>
</evidence>
<dbReference type="Pfam" id="PF23253">
    <property type="entry name" value="KH_PARP14_6"/>
    <property type="match status" value="1"/>
</dbReference>
<keyword evidence="19" id="KW-0131">Cell cycle</keyword>
<dbReference type="SUPFAM" id="SSF52949">
    <property type="entry name" value="Macro domain-like"/>
    <property type="match status" value="3"/>
</dbReference>
<dbReference type="Gene3D" id="3.30.720.50">
    <property type="match status" value="1"/>
</dbReference>
<feature type="coiled-coil region" evidence="24">
    <location>
        <begin position="342"/>
        <end position="370"/>
    </location>
</feature>
<dbReference type="InterPro" id="IPR037197">
    <property type="entry name" value="WWE_dom_sf"/>
</dbReference>
<dbReference type="FunFam" id="3.10.170.20:FF:000002">
    <property type="entry name" value="Leishmanolysin like peptidase"/>
    <property type="match status" value="1"/>
</dbReference>
<dbReference type="InterPro" id="IPR057049">
    <property type="entry name" value="PARP14_KH_8"/>
</dbReference>
<dbReference type="EC" id="2.4.2.-" evidence="23"/>
<evidence type="ECO:0000313" key="30">
    <source>
        <dbReference type="Proteomes" id="UP000694400"/>
    </source>
</evidence>
<dbReference type="InterPro" id="IPR012677">
    <property type="entry name" value="Nucleotide-bd_a/b_plait_sf"/>
</dbReference>
<evidence type="ECO:0000256" key="25">
    <source>
        <dbReference type="SAM" id="MobiDB-lite"/>
    </source>
</evidence>
<protein>
    <recommendedName>
        <fullName evidence="23">Poly [ADP-ribose] polymerase</fullName>
        <shortName evidence="23">PARP</shortName>
        <ecNumber evidence="23">2.4.2.-</ecNumber>
    </recommendedName>
</protein>
<dbReference type="Pfam" id="PF23084">
    <property type="entry name" value="KH_PARP14_1"/>
    <property type="match status" value="1"/>
</dbReference>
<evidence type="ECO:0000256" key="20">
    <source>
        <dbReference type="ARBA" id="ARBA00024347"/>
    </source>
</evidence>
<evidence type="ECO:0000259" key="27">
    <source>
        <dbReference type="PROSITE" id="PS51059"/>
    </source>
</evidence>
<keyword evidence="24" id="KW-0175">Coiled coil</keyword>
<evidence type="ECO:0000256" key="7">
    <source>
        <dbReference type="ARBA" id="ARBA00022618"/>
    </source>
</evidence>
<keyword evidence="15 22" id="KW-0862">Zinc</keyword>
<dbReference type="InterPro" id="IPR057048">
    <property type="entry name" value="PARP14_KH_6"/>
</dbReference>
<keyword evidence="10" id="KW-0551">Lipid droplet</keyword>
<dbReference type="Pfam" id="PF23249">
    <property type="entry name" value="KH_PARP14_3"/>
    <property type="match status" value="1"/>
</dbReference>
<dbReference type="GO" id="GO:0007155">
    <property type="term" value="P:cell adhesion"/>
    <property type="evidence" value="ECO:0007669"/>
    <property type="project" value="InterPro"/>
</dbReference>
<keyword evidence="7" id="KW-0132">Cell division</keyword>
<dbReference type="InterPro" id="IPR054596">
    <property type="entry name" value="PARP14_WWE"/>
</dbReference>
<dbReference type="InterPro" id="IPR057045">
    <property type="entry name" value="PARP14_KH_3"/>
</dbReference>
<dbReference type="Pfam" id="PF00644">
    <property type="entry name" value="PARP"/>
    <property type="match status" value="1"/>
</dbReference>
<evidence type="ECO:0000256" key="9">
    <source>
        <dbReference type="ARBA" id="ARBA00022676"/>
    </source>
</evidence>
<proteinExistence type="inferred from homology"/>
<feature type="compositionally biased region" description="Basic and acidic residues" evidence="25">
    <location>
        <begin position="900"/>
        <end position="915"/>
    </location>
</feature>
<evidence type="ECO:0000256" key="15">
    <source>
        <dbReference type="ARBA" id="ARBA00022833"/>
    </source>
</evidence>
<dbReference type="InterPro" id="IPR012317">
    <property type="entry name" value="Poly(ADP-ribose)pol_cat_dom"/>
</dbReference>
<comment type="similarity">
    <text evidence="5">Belongs to the peptidase M8 family.</text>
</comment>
<dbReference type="InterPro" id="IPR002589">
    <property type="entry name" value="Macro_dom"/>
</dbReference>
<evidence type="ECO:0000256" key="19">
    <source>
        <dbReference type="ARBA" id="ARBA00023306"/>
    </source>
</evidence>
<dbReference type="Pfam" id="PF23085">
    <property type="entry name" value="RRM_PARP14_3"/>
    <property type="match status" value="1"/>
</dbReference>
<dbReference type="InterPro" id="IPR057046">
    <property type="entry name" value="PARP14_KH_4"/>
</dbReference>
<dbReference type="Pfam" id="PF01457">
    <property type="entry name" value="Peptidase_M8"/>
    <property type="match status" value="1"/>
</dbReference>
<keyword evidence="13" id="KW-0498">Mitosis</keyword>
<dbReference type="GO" id="GO:0005811">
    <property type="term" value="C:lipid droplet"/>
    <property type="evidence" value="ECO:0007669"/>
    <property type="project" value="UniProtKB-SubCell"/>
</dbReference>
<evidence type="ECO:0000256" key="18">
    <source>
        <dbReference type="ARBA" id="ARBA00023242"/>
    </source>
</evidence>
<dbReference type="SUPFAM" id="SSF56399">
    <property type="entry name" value="ADP-ribosylation"/>
    <property type="match status" value="1"/>
</dbReference>
<keyword evidence="17 22" id="KW-0482">Metalloprotease</keyword>
<evidence type="ECO:0000256" key="8">
    <source>
        <dbReference type="ARBA" id="ARBA00022670"/>
    </source>
</evidence>
<comment type="subcellular location">
    <subcellularLocation>
        <location evidence="3">Cytoplasm</location>
    </subcellularLocation>
    <subcellularLocation>
        <location evidence="4">Lipid droplet</location>
    </subcellularLocation>
    <subcellularLocation>
        <location evidence="2">Nucleus</location>
    </subcellularLocation>
</comment>
<dbReference type="Pfam" id="PF23254">
    <property type="entry name" value="KH_PARP14_8"/>
    <property type="match status" value="1"/>
</dbReference>
<feature type="region of interest" description="Disordered" evidence="25">
    <location>
        <begin position="891"/>
        <end position="915"/>
    </location>
</feature>
<dbReference type="Gene3D" id="3.90.132.10">
    <property type="entry name" value="Leishmanolysin , domain 2"/>
    <property type="match status" value="1"/>
</dbReference>
<evidence type="ECO:0000256" key="2">
    <source>
        <dbReference type="ARBA" id="ARBA00004123"/>
    </source>
</evidence>
<dbReference type="InterPro" id="IPR057044">
    <property type="entry name" value="PARP14_KH_1"/>
</dbReference>
<dbReference type="Ensembl" id="ENSAPLT00020008941.1">
    <property type="protein sequence ID" value="ENSAPLP00020008309.1"/>
    <property type="gene ID" value="ENSAPLG00020006127.1"/>
</dbReference>
<dbReference type="PROSITE" id="PS50918">
    <property type="entry name" value="WWE"/>
    <property type="match status" value="1"/>
</dbReference>
<dbReference type="InterPro" id="IPR004170">
    <property type="entry name" value="WWE_dom"/>
</dbReference>
<feature type="active site" evidence="21">
    <location>
        <position position="1905"/>
    </location>
</feature>
<dbReference type="GO" id="GO:0006508">
    <property type="term" value="P:proteolysis"/>
    <property type="evidence" value="ECO:0007669"/>
    <property type="project" value="UniProtKB-KW"/>
</dbReference>
<dbReference type="FunFam" id="3.90.132.10:FF:000001">
    <property type="entry name" value="leishmanolysin-like peptidase isoform X2"/>
    <property type="match status" value="1"/>
</dbReference>
<evidence type="ECO:0000256" key="22">
    <source>
        <dbReference type="PIRSR" id="PIRSR601577-2"/>
    </source>
</evidence>
<dbReference type="InterPro" id="IPR057050">
    <property type="entry name" value="RRM_PARP14_2"/>
</dbReference>
<evidence type="ECO:0000313" key="29">
    <source>
        <dbReference type="Ensembl" id="ENSAPLP00020008309.1"/>
    </source>
</evidence>
<comment type="cofactor">
    <cofactor evidence="22">
        <name>Zn(2+)</name>
        <dbReference type="ChEBI" id="CHEBI:29105"/>
    </cofactor>
    <text evidence="22">Binds 1 zinc ion per subunit.</text>
</comment>
<reference evidence="29" key="3">
    <citation type="submission" date="2025-09" db="UniProtKB">
        <authorList>
            <consortium name="Ensembl"/>
        </authorList>
    </citation>
    <scope>IDENTIFICATION</scope>
</reference>
<dbReference type="GO" id="GO:0010629">
    <property type="term" value="P:negative regulation of gene expression"/>
    <property type="evidence" value="ECO:0007669"/>
    <property type="project" value="TreeGrafter"/>
</dbReference>
<feature type="domain" description="WWE" evidence="26">
    <location>
        <begin position="1432"/>
        <end position="1510"/>
    </location>
</feature>
<evidence type="ECO:0000256" key="17">
    <source>
        <dbReference type="ARBA" id="ARBA00023049"/>
    </source>
</evidence>
<dbReference type="Pfam" id="PF23245">
    <property type="entry name" value="RRM_PARP14_2"/>
    <property type="match status" value="1"/>
</dbReference>
<dbReference type="InterPro" id="IPR043472">
    <property type="entry name" value="Macro_dom-like"/>
</dbReference>
<dbReference type="Pfam" id="PF23252">
    <property type="entry name" value="KH_PARP14_5"/>
    <property type="match status" value="1"/>
</dbReference>
<evidence type="ECO:0000256" key="4">
    <source>
        <dbReference type="ARBA" id="ARBA00004502"/>
    </source>
</evidence>
<name>A0A8B9SM58_ANAPL</name>
<dbReference type="Pfam" id="PF23248">
    <property type="entry name" value="KH_PARP14_2"/>
    <property type="match status" value="1"/>
</dbReference>